<evidence type="ECO:0000256" key="2">
    <source>
        <dbReference type="PIRNR" id="PIRNR037514"/>
    </source>
</evidence>
<evidence type="ECO:0000313" key="3">
    <source>
        <dbReference type="EMBL" id="KAJ5342137.1"/>
    </source>
</evidence>
<dbReference type="InterPro" id="IPR017230">
    <property type="entry name" value="Mrs6"/>
</dbReference>
<dbReference type="PANTHER" id="PTHR11787">
    <property type="entry name" value="RAB GDP-DISSOCIATION INHIBITOR"/>
    <property type="match status" value="1"/>
</dbReference>
<dbReference type="Gene3D" id="3.30.519.10">
    <property type="entry name" value="Guanine Nucleotide Dissociation Inhibitor, domain 2"/>
    <property type="match status" value="1"/>
</dbReference>
<organism evidence="3 4">
    <name type="scientific">Penicillium brevicompactum</name>
    <dbReference type="NCBI Taxonomy" id="5074"/>
    <lineage>
        <taxon>Eukaryota</taxon>
        <taxon>Fungi</taxon>
        <taxon>Dikarya</taxon>
        <taxon>Ascomycota</taxon>
        <taxon>Pezizomycotina</taxon>
        <taxon>Eurotiomycetes</taxon>
        <taxon>Eurotiomycetidae</taxon>
        <taxon>Eurotiales</taxon>
        <taxon>Aspergillaceae</taxon>
        <taxon>Penicillium</taxon>
    </lineage>
</organism>
<proteinExistence type="inferred from homology"/>
<dbReference type="InterPro" id="IPR018203">
    <property type="entry name" value="GDP_dissociation_inhibitor"/>
</dbReference>
<dbReference type="SUPFAM" id="SSF51905">
    <property type="entry name" value="FAD/NAD(P)-binding domain"/>
    <property type="match status" value="1"/>
</dbReference>
<dbReference type="Gene3D" id="1.10.405.10">
    <property type="entry name" value="Guanine Nucleotide Dissociation Inhibitor, domain 1"/>
    <property type="match status" value="1"/>
</dbReference>
<accession>A0A9W9QPZ4</accession>
<protein>
    <recommendedName>
        <fullName evidence="2">Rab proteins geranylgeranyltransferase</fullName>
    </recommendedName>
</protein>
<dbReference type="Proteomes" id="UP001148299">
    <property type="component" value="Unassembled WGS sequence"/>
</dbReference>
<keyword evidence="4" id="KW-1185">Reference proteome</keyword>
<dbReference type="GO" id="GO:0007264">
    <property type="term" value="P:small GTPase-mediated signal transduction"/>
    <property type="evidence" value="ECO:0007669"/>
    <property type="project" value="UniProtKB-UniRule"/>
</dbReference>
<comment type="similarity">
    <text evidence="1 2">Belongs to the Rab GDI family.</text>
</comment>
<dbReference type="Gene3D" id="3.50.50.60">
    <property type="entry name" value="FAD/NAD(P)-binding domain"/>
    <property type="match status" value="1"/>
</dbReference>
<reference evidence="3" key="2">
    <citation type="journal article" date="2023" name="IMA Fungus">
        <title>Comparative genomic study of the Penicillium genus elucidates a diverse pangenome and 15 lateral gene transfer events.</title>
        <authorList>
            <person name="Petersen C."/>
            <person name="Sorensen T."/>
            <person name="Nielsen M.R."/>
            <person name="Sondergaard T.E."/>
            <person name="Sorensen J.L."/>
            <person name="Fitzpatrick D.A."/>
            <person name="Frisvad J.C."/>
            <person name="Nielsen K.L."/>
        </authorList>
    </citation>
    <scope>NUCLEOTIDE SEQUENCE</scope>
    <source>
        <strain evidence="3">IBT 35675</strain>
    </source>
</reference>
<dbReference type="GO" id="GO:0005634">
    <property type="term" value="C:nucleus"/>
    <property type="evidence" value="ECO:0007669"/>
    <property type="project" value="TreeGrafter"/>
</dbReference>
<sequence length="520" mass="57153">METLSDTTWDVIIMGTGFCQSLLALALSRSGKKVLHMDSNQYYGGPEAAFSLDEAQEWVQEVKKDQHPFFKDASILTPQELERDSTDIEGSGTSKLASSRVYTLSLSPCFLHARAELMSALVSSKVFRQLEFMAVGSWWIHAPKDADSDNSGIGAEKILHRVPGNREDVFAASHISMKSKRTLMRLLRHITKSSEDETSHEEEDLSLPFREYLVSKFSVPQELHDPLLSLSLSQLSQQNTSASYAIPKIQRHLSSIGYLGPGFGAVVAKYGGAPEILQAACRASAVGGGVYALGTKMLDCKRRKTPEHSEHPFLVTLESEGDVQSKHVFSAWPDSAEDSKSLIEVARSINVVAGTFSSLFPIAVEGAPLPATAVLVFPGDTLGSPESPPVYLQVHSSDTGECPQQQSVVYCSVALAGPEGHSLLEVALDRLIAAETSSRVLWSLRYTQRGRFNNDQSQWPLREDESSPGAYSFPPPSLDFAFEDDTIDIVKEAWRKVVGCDRDNDFMMFDDREGTHDNDS</sequence>
<gene>
    <name evidence="3" type="ORF">N7541_011261</name>
</gene>
<evidence type="ECO:0000313" key="4">
    <source>
        <dbReference type="Proteomes" id="UP001148299"/>
    </source>
</evidence>
<dbReference type="PRINTS" id="PR00891">
    <property type="entry name" value="RABGDIREP"/>
</dbReference>
<reference evidence="3" key="1">
    <citation type="submission" date="2022-12" db="EMBL/GenBank/DDBJ databases">
        <authorList>
            <person name="Petersen C."/>
        </authorList>
    </citation>
    <scope>NUCLEOTIDE SEQUENCE</scope>
    <source>
        <strain evidence="3">IBT 35675</strain>
    </source>
</reference>
<dbReference type="GO" id="GO:0016192">
    <property type="term" value="P:vesicle-mediated transport"/>
    <property type="evidence" value="ECO:0007669"/>
    <property type="project" value="TreeGrafter"/>
</dbReference>
<dbReference type="AlphaFoldDB" id="A0A9W9QPZ4"/>
<dbReference type="GO" id="GO:0005968">
    <property type="term" value="C:Rab-protein geranylgeranyltransferase complex"/>
    <property type="evidence" value="ECO:0007669"/>
    <property type="project" value="TreeGrafter"/>
</dbReference>
<dbReference type="PANTHER" id="PTHR11787:SF4">
    <property type="entry name" value="CHM, RAB ESCORT PROTEIN 1"/>
    <property type="match status" value="1"/>
</dbReference>
<dbReference type="Pfam" id="PF00996">
    <property type="entry name" value="GDI"/>
    <property type="match status" value="2"/>
</dbReference>
<dbReference type="GO" id="GO:0005829">
    <property type="term" value="C:cytosol"/>
    <property type="evidence" value="ECO:0007669"/>
    <property type="project" value="TreeGrafter"/>
</dbReference>
<name>A0A9W9QPZ4_PENBR</name>
<dbReference type="GO" id="GO:0005092">
    <property type="term" value="F:GDP-dissociation inhibitor activity"/>
    <property type="evidence" value="ECO:0007669"/>
    <property type="project" value="UniProtKB-UniRule"/>
</dbReference>
<dbReference type="InterPro" id="IPR036188">
    <property type="entry name" value="FAD/NAD-bd_sf"/>
</dbReference>
<dbReference type="SUPFAM" id="SSF54373">
    <property type="entry name" value="FAD-linked reductases, C-terminal domain"/>
    <property type="match status" value="1"/>
</dbReference>
<dbReference type="EMBL" id="JAPZBR010000008">
    <property type="protein sequence ID" value="KAJ5342137.1"/>
    <property type="molecule type" value="Genomic_DNA"/>
</dbReference>
<comment type="caution">
    <text evidence="3">The sequence shown here is derived from an EMBL/GenBank/DDBJ whole genome shotgun (WGS) entry which is preliminary data.</text>
</comment>
<dbReference type="PIRSF" id="PIRSF037514">
    <property type="entry name" value="Rab_ger_ger_transf_A_fun"/>
    <property type="match status" value="1"/>
</dbReference>
<evidence type="ECO:0000256" key="1">
    <source>
        <dbReference type="ARBA" id="ARBA00005593"/>
    </source>
</evidence>